<reference evidence="1" key="1">
    <citation type="journal article" date="2021" name="PeerJ">
        <title>Extensive microbial diversity within the chicken gut microbiome revealed by metagenomics and culture.</title>
        <authorList>
            <person name="Gilroy R."/>
            <person name="Ravi A."/>
            <person name="Getino M."/>
            <person name="Pursley I."/>
            <person name="Horton D.L."/>
            <person name="Alikhan N.F."/>
            <person name="Baker D."/>
            <person name="Gharbi K."/>
            <person name="Hall N."/>
            <person name="Watson M."/>
            <person name="Adriaenssens E.M."/>
            <person name="Foster-Nyarko E."/>
            <person name="Jarju S."/>
            <person name="Secka A."/>
            <person name="Antonio M."/>
            <person name="Oren A."/>
            <person name="Chaudhuri R.R."/>
            <person name="La Ragione R."/>
            <person name="Hildebrand F."/>
            <person name="Pallen M.J."/>
        </authorList>
    </citation>
    <scope>NUCLEOTIDE SEQUENCE</scope>
    <source>
        <strain evidence="1">CHK186-16707</strain>
    </source>
</reference>
<proteinExistence type="predicted"/>
<dbReference type="Proteomes" id="UP000824225">
    <property type="component" value="Unassembled WGS sequence"/>
</dbReference>
<protein>
    <submittedName>
        <fullName evidence="1">Translation initiation factor 2</fullName>
    </submittedName>
</protein>
<comment type="caution">
    <text evidence="1">The sequence shown here is derived from an EMBL/GenBank/DDBJ whole genome shotgun (WGS) entry which is preliminary data.</text>
</comment>
<evidence type="ECO:0000313" key="1">
    <source>
        <dbReference type="EMBL" id="HJA09183.1"/>
    </source>
</evidence>
<dbReference type="GO" id="GO:0003743">
    <property type="term" value="F:translation initiation factor activity"/>
    <property type="evidence" value="ECO:0007669"/>
    <property type="project" value="UniProtKB-KW"/>
</dbReference>
<organism evidence="1 2">
    <name type="scientific">Candidatus Mailhella merdigallinarum</name>
    <dbReference type="NCBI Taxonomy" id="2838658"/>
    <lineage>
        <taxon>Bacteria</taxon>
        <taxon>Pseudomonadati</taxon>
        <taxon>Thermodesulfobacteriota</taxon>
        <taxon>Desulfovibrionia</taxon>
        <taxon>Desulfovibrionales</taxon>
        <taxon>Desulfovibrionaceae</taxon>
        <taxon>Mailhella</taxon>
    </lineage>
</organism>
<dbReference type="Gene3D" id="3.40.50.450">
    <property type="match status" value="1"/>
</dbReference>
<gene>
    <name evidence="1" type="ORF">H9962_08360</name>
</gene>
<name>A0A9D2KN31_9BACT</name>
<evidence type="ECO:0000313" key="2">
    <source>
        <dbReference type="Proteomes" id="UP000824225"/>
    </source>
</evidence>
<accession>A0A9D2KN31</accession>
<sequence>MSRVYISSSYRNISAIRLLTKILKEAGHCVLDWTPRAMPPSGLTPSERRTWLDTSAREETFAFCSSACASVDVVIYLGESGQDAGVEVGMAWTAGVPVLGVAGPFEKPGPMLSEAVSAWVTMDDLLEDPVHFSSLLVTASQRGIEC</sequence>
<keyword evidence="1" id="KW-0648">Protein biosynthesis</keyword>
<keyword evidence="1" id="KW-0396">Initiation factor</keyword>
<reference evidence="1" key="2">
    <citation type="submission" date="2021-04" db="EMBL/GenBank/DDBJ databases">
        <authorList>
            <person name="Gilroy R."/>
        </authorList>
    </citation>
    <scope>NUCLEOTIDE SEQUENCE</scope>
    <source>
        <strain evidence="1">CHK186-16707</strain>
    </source>
</reference>
<dbReference type="EMBL" id="DXAN01000026">
    <property type="protein sequence ID" value="HJA09183.1"/>
    <property type="molecule type" value="Genomic_DNA"/>
</dbReference>
<dbReference type="AlphaFoldDB" id="A0A9D2KN31"/>